<dbReference type="GO" id="GO:0004106">
    <property type="term" value="F:chorismate mutase activity"/>
    <property type="evidence" value="ECO:0007669"/>
    <property type="project" value="InterPro"/>
</dbReference>
<dbReference type="RefSeq" id="WP_137251836.1">
    <property type="nucleotide sequence ID" value="NZ_SZQA01000075.1"/>
</dbReference>
<comment type="caution">
    <text evidence="2">The sequence shown here is derived from an EMBL/GenBank/DDBJ whole genome shotgun (WGS) entry which is preliminary data.</text>
</comment>
<dbReference type="AlphaFoldDB" id="A0A4U3LS96"/>
<dbReference type="Pfam" id="PF01817">
    <property type="entry name" value="CM_2"/>
    <property type="match status" value="1"/>
</dbReference>
<dbReference type="SMART" id="SM00830">
    <property type="entry name" value="CM_2"/>
    <property type="match status" value="1"/>
</dbReference>
<evidence type="ECO:0000313" key="2">
    <source>
        <dbReference type="EMBL" id="TKK77317.1"/>
    </source>
</evidence>
<sequence length="256" mass="26557">MSVRIADLTIGEGRPVAVLGGPLLVELSPSVELDALAGPAVAVVVDDLALVRAAARLALPVILRRPREASLMEWLTAADRCEAEGNPSVVLCEAVPDLALMKAARAESGRPVIVDLGKDAVLAGAAVAAGADGLLLDPDAPSEVVDAAVEDARLIGAVVRPEAPEDLPQARAAIDRTDAALAVILERRAELAGAIQRLKPVGGFAGRDPERERKVVAAMAQRAPRLGEPGLRPIMAAVIEAGLHAAEREWPARASR</sequence>
<reference evidence="2 3" key="1">
    <citation type="submission" date="2019-04" db="EMBL/GenBank/DDBJ databases">
        <title>Herbidospora sp. NEAU-GS14.nov., a novel actinomycete isolated from soil.</title>
        <authorList>
            <person name="Han L."/>
        </authorList>
    </citation>
    <scope>NUCLEOTIDE SEQUENCE [LARGE SCALE GENOMIC DNA]</scope>
    <source>
        <strain evidence="2 3">NEAU-GS14</strain>
    </source>
</reference>
<dbReference type="Gene3D" id="1.20.59.10">
    <property type="entry name" value="Chorismate mutase"/>
    <property type="match status" value="1"/>
</dbReference>
<dbReference type="InterPro" id="IPR013785">
    <property type="entry name" value="Aldolase_TIM"/>
</dbReference>
<name>A0A4U3LS96_9ACTN</name>
<dbReference type="InterPro" id="IPR036263">
    <property type="entry name" value="Chorismate_II_sf"/>
</dbReference>
<dbReference type="Proteomes" id="UP000308705">
    <property type="component" value="Unassembled WGS sequence"/>
</dbReference>
<dbReference type="InterPro" id="IPR002701">
    <property type="entry name" value="CM_II_prokaryot"/>
</dbReference>
<dbReference type="SUPFAM" id="SSF48600">
    <property type="entry name" value="Chorismate mutase II"/>
    <property type="match status" value="1"/>
</dbReference>
<evidence type="ECO:0000259" key="1">
    <source>
        <dbReference type="PROSITE" id="PS51168"/>
    </source>
</evidence>
<dbReference type="GO" id="GO:0046417">
    <property type="term" value="P:chorismate metabolic process"/>
    <property type="evidence" value="ECO:0007669"/>
    <property type="project" value="InterPro"/>
</dbReference>
<accession>A0A4U3LS96</accession>
<gene>
    <name evidence="2" type="ORF">FDA94_37880</name>
</gene>
<organism evidence="2 3">
    <name type="scientific">Herbidospora galbida</name>
    <dbReference type="NCBI Taxonomy" id="2575442"/>
    <lineage>
        <taxon>Bacteria</taxon>
        <taxon>Bacillati</taxon>
        <taxon>Actinomycetota</taxon>
        <taxon>Actinomycetes</taxon>
        <taxon>Streptosporangiales</taxon>
        <taxon>Streptosporangiaceae</taxon>
        <taxon>Herbidospora</taxon>
    </lineage>
</organism>
<dbReference type="OrthoDB" id="3529075at2"/>
<proteinExistence type="predicted"/>
<dbReference type="PROSITE" id="PS51168">
    <property type="entry name" value="CHORISMATE_MUT_2"/>
    <property type="match status" value="1"/>
</dbReference>
<dbReference type="InterPro" id="IPR036979">
    <property type="entry name" value="CM_dom_sf"/>
</dbReference>
<feature type="domain" description="Chorismate mutase" evidence="1">
    <location>
        <begin position="161"/>
        <end position="250"/>
    </location>
</feature>
<evidence type="ECO:0000313" key="3">
    <source>
        <dbReference type="Proteomes" id="UP000308705"/>
    </source>
</evidence>
<protein>
    <submittedName>
        <fullName evidence="2">3-deoxy-D-arabinoheptulosonate-7-phosphate synthase</fullName>
    </submittedName>
</protein>
<dbReference type="Gene3D" id="3.20.20.70">
    <property type="entry name" value="Aldolase class I"/>
    <property type="match status" value="1"/>
</dbReference>
<dbReference type="SUPFAM" id="SSF51569">
    <property type="entry name" value="Aldolase"/>
    <property type="match status" value="1"/>
</dbReference>
<dbReference type="EMBL" id="SZQA01000075">
    <property type="protein sequence ID" value="TKK77317.1"/>
    <property type="molecule type" value="Genomic_DNA"/>
</dbReference>
<keyword evidence="3" id="KW-1185">Reference proteome</keyword>